<dbReference type="EMBL" id="JAGUCO010000002">
    <property type="protein sequence ID" value="MBS2097321.1"/>
    <property type="molecule type" value="Genomic_DNA"/>
</dbReference>
<dbReference type="Pfam" id="PF03773">
    <property type="entry name" value="ArsP_1"/>
    <property type="match status" value="1"/>
</dbReference>
<dbReference type="Proteomes" id="UP000708576">
    <property type="component" value="Unassembled WGS sequence"/>
</dbReference>
<feature type="transmembrane region" description="Helical" evidence="7">
    <location>
        <begin position="22"/>
        <end position="40"/>
    </location>
</feature>
<dbReference type="SUPFAM" id="SSF55008">
    <property type="entry name" value="HMA, heavy metal-associated domain"/>
    <property type="match status" value="1"/>
</dbReference>
<organism evidence="9 10">
    <name type="scientific">Carboxylicivirga linearis</name>
    <dbReference type="NCBI Taxonomy" id="1628157"/>
    <lineage>
        <taxon>Bacteria</taxon>
        <taxon>Pseudomonadati</taxon>
        <taxon>Bacteroidota</taxon>
        <taxon>Bacteroidia</taxon>
        <taxon>Marinilabiliales</taxon>
        <taxon>Marinilabiliaceae</taxon>
        <taxon>Carboxylicivirga</taxon>
    </lineage>
</organism>
<feature type="transmembrane region" description="Helical" evidence="7">
    <location>
        <begin position="180"/>
        <end position="203"/>
    </location>
</feature>
<proteinExistence type="inferred from homology"/>
<evidence type="ECO:0000313" key="9">
    <source>
        <dbReference type="EMBL" id="MBS2097321.1"/>
    </source>
</evidence>
<gene>
    <name evidence="9" type="ORF">KEM10_03460</name>
</gene>
<feature type="transmembrane region" description="Helical" evidence="7">
    <location>
        <begin position="61"/>
        <end position="82"/>
    </location>
</feature>
<keyword evidence="10" id="KW-1185">Reference proteome</keyword>
<comment type="similarity">
    <text evidence="2">Belongs to the UPF0718 family.</text>
</comment>
<dbReference type="RefSeq" id="WP_212213570.1">
    <property type="nucleotide sequence ID" value="NZ_JAGUCO010000002.1"/>
</dbReference>
<evidence type="ECO:0000256" key="4">
    <source>
        <dbReference type="ARBA" id="ARBA00022692"/>
    </source>
</evidence>
<feature type="transmembrane region" description="Helical" evidence="7">
    <location>
        <begin position="120"/>
        <end position="140"/>
    </location>
</feature>
<dbReference type="Pfam" id="PF00403">
    <property type="entry name" value="HMA"/>
    <property type="match status" value="1"/>
</dbReference>
<accession>A0ABS5JS76</accession>
<dbReference type="PANTHER" id="PTHR34184:SF4">
    <property type="entry name" value="UPF0718 PROTEIN YCGR"/>
    <property type="match status" value="1"/>
</dbReference>
<feature type="transmembrane region" description="Helical" evidence="7">
    <location>
        <begin position="215"/>
        <end position="240"/>
    </location>
</feature>
<evidence type="ECO:0000256" key="5">
    <source>
        <dbReference type="ARBA" id="ARBA00022989"/>
    </source>
</evidence>
<evidence type="ECO:0000256" key="2">
    <source>
        <dbReference type="ARBA" id="ARBA00006386"/>
    </source>
</evidence>
<dbReference type="InterPro" id="IPR052923">
    <property type="entry name" value="UPF0718"/>
</dbReference>
<keyword evidence="6 7" id="KW-0472">Membrane</keyword>
<dbReference type="PANTHER" id="PTHR34184">
    <property type="entry name" value="UPF0718 PROTEIN YCGR"/>
    <property type="match status" value="1"/>
</dbReference>
<evidence type="ECO:0000256" key="3">
    <source>
        <dbReference type="ARBA" id="ARBA00022475"/>
    </source>
</evidence>
<feature type="transmembrane region" description="Helical" evidence="7">
    <location>
        <begin position="278"/>
        <end position="297"/>
    </location>
</feature>
<dbReference type="PROSITE" id="PS50846">
    <property type="entry name" value="HMA_2"/>
    <property type="match status" value="1"/>
</dbReference>
<keyword evidence="5 7" id="KW-1133">Transmembrane helix</keyword>
<protein>
    <submittedName>
        <fullName evidence="9">Permease</fullName>
    </submittedName>
</protein>
<dbReference type="Gene3D" id="3.30.70.100">
    <property type="match status" value="1"/>
</dbReference>
<dbReference type="InterPro" id="IPR006121">
    <property type="entry name" value="HMA_dom"/>
</dbReference>
<feature type="domain" description="HMA" evidence="8">
    <location>
        <begin position="391"/>
        <end position="455"/>
    </location>
</feature>
<comment type="subcellular location">
    <subcellularLocation>
        <location evidence="1">Cell membrane</location>
        <topology evidence="1">Multi-pass membrane protein</topology>
    </subcellularLocation>
</comment>
<evidence type="ECO:0000256" key="1">
    <source>
        <dbReference type="ARBA" id="ARBA00004651"/>
    </source>
</evidence>
<feature type="transmembrane region" description="Helical" evidence="7">
    <location>
        <begin position="246"/>
        <end position="266"/>
    </location>
</feature>
<dbReference type="CDD" id="cd00371">
    <property type="entry name" value="HMA"/>
    <property type="match status" value="1"/>
</dbReference>
<feature type="transmembrane region" description="Helical" evidence="7">
    <location>
        <begin position="321"/>
        <end position="339"/>
    </location>
</feature>
<keyword evidence="3" id="KW-1003">Cell membrane</keyword>
<dbReference type="InterPro" id="IPR036163">
    <property type="entry name" value="HMA_dom_sf"/>
</dbReference>
<keyword evidence="4 7" id="KW-0812">Transmembrane</keyword>
<evidence type="ECO:0000256" key="7">
    <source>
        <dbReference type="SAM" id="Phobius"/>
    </source>
</evidence>
<dbReference type="InterPro" id="IPR005524">
    <property type="entry name" value="DUF318"/>
</dbReference>
<evidence type="ECO:0000259" key="8">
    <source>
        <dbReference type="PROSITE" id="PS50846"/>
    </source>
</evidence>
<evidence type="ECO:0000313" key="10">
    <source>
        <dbReference type="Proteomes" id="UP000708576"/>
    </source>
</evidence>
<name>A0ABS5JS76_9BACT</name>
<evidence type="ECO:0000256" key="6">
    <source>
        <dbReference type="ARBA" id="ARBA00023136"/>
    </source>
</evidence>
<comment type="caution">
    <text evidence="9">The sequence shown here is derived from an EMBL/GenBank/DDBJ whole genome shotgun (WGS) entry which is preliminary data.</text>
</comment>
<sequence>MEAILTYIADFFYSLFDLLKAMSPYLLLGFFFAGILKVWFPQSWIDRYMGKSNLGSVVNTAILGIPLPLCSCGVIPTGISFYRNGASKGSSVSFLISTPQTGVDSIMVTYSLLGLPFAIIRVVVALVTGVLGGAATNAIAKDDKVDASQSGESCESDKMGTKQGWKGIFRYGFYEFLMDIAKWLVIGILIAAVLAVLIPDDFFVNYLDNEPLSMLIILLASVPLYLCATASVPIAAVLMLKGLSPGAALVLLMAGPATNAATITIIQKVFGLKTLLSYLGSIILGAMLFGTLINTFLPREWFTLAEHAMHEGHRHELLPEWFQLLSAITLIALITNGYIQKYLKKQRLKKASIKTKQLSKSIIFNNDTKPTAATPVAPAFNTSFTMAKPTIKTTYIVEGMTCSHCKMSVEKNLSKVDGISSIEADPQSNRVVVEATEQDNAVIESTIESLGYSYKGLA</sequence>
<reference evidence="9 10" key="1">
    <citation type="journal article" date="2015" name="Int. J. Syst. Evol. Microbiol.">
        <title>Carboxylicivirga linearis sp. nov., isolated from a sea cucumber culture pond.</title>
        <authorList>
            <person name="Wang F.Q."/>
            <person name="Zhou Y.X."/>
            <person name="Lin X.Z."/>
            <person name="Chen G.J."/>
            <person name="Du Z.J."/>
        </authorList>
    </citation>
    <scope>NUCLEOTIDE SEQUENCE [LARGE SCALE GENOMIC DNA]</scope>
    <source>
        <strain evidence="9 10">FB218</strain>
    </source>
</reference>